<gene>
    <name evidence="1" type="ORF">ORD21_07610</name>
</gene>
<dbReference type="InterPro" id="IPR010352">
    <property type="entry name" value="DUF945"/>
</dbReference>
<comment type="caution">
    <text evidence="1">The sequence shown here is derived from an EMBL/GenBank/DDBJ whole genome shotgun (WGS) entry which is preliminary data.</text>
</comment>
<keyword evidence="2" id="KW-1185">Reference proteome</keyword>
<evidence type="ECO:0000313" key="2">
    <source>
        <dbReference type="Proteomes" id="UP001276150"/>
    </source>
</evidence>
<dbReference type="Proteomes" id="UP001276150">
    <property type="component" value="Unassembled WGS sequence"/>
</dbReference>
<sequence length="470" mass="48657">MTSPRPPARRSRLPALGVGILLVVGALAGATAYTSSQTVQTQQDLTRTLEAQLEATGYASVQSSTYQRGLLNSTQTMNVTLGKGEEKVAVTVINHIQHGPLPGFRAVGNAVVDTEVRFADPALQTRLEKAFGNQKPTIRTVVGLGGATSTHLDVPAGRLTEGSGDERATLSWQPMIGDVQNGGLKSSTRLTWPEFKVASEAGTLTISGMAVDGDTLKAKMDDPLGVGKQMLTLKSATYTAAPSTSQGALSLTDLKVSSASTLSDGFYGGSVQYNIGQLGFSAPGGGAQNLKVQSLKNVQFHLSLGHLSQEPLARIMTTIQTLGQQARGDGETPDLTEAQQQALTDDALALLRGGPIFAIDRLSLTQPSGDIVLTGKVEVPGASDLDAETAQMLVSSPALALGMVKVQAQLKAAEPALQELLGTLAPDAAAGIESLIDIGYLERQGNDLVSNLAFGGGEATVNGQALGGGF</sequence>
<organism evidence="1 2">
    <name type="scientific">Deinococcus arenicola</name>
    <dbReference type="NCBI Taxonomy" id="2994950"/>
    <lineage>
        <taxon>Bacteria</taxon>
        <taxon>Thermotogati</taxon>
        <taxon>Deinococcota</taxon>
        <taxon>Deinococci</taxon>
        <taxon>Deinococcales</taxon>
        <taxon>Deinococcaceae</taxon>
        <taxon>Deinococcus</taxon>
    </lineage>
</organism>
<dbReference type="EMBL" id="JAPMIV010000010">
    <property type="protein sequence ID" value="MDV6374453.1"/>
    <property type="molecule type" value="Genomic_DNA"/>
</dbReference>
<dbReference type="Pfam" id="PF06097">
    <property type="entry name" value="DUF945"/>
    <property type="match status" value="1"/>
</dbReference>
<evidence type="ECO:0000313" key="1">
    <source>
        <dbReference type="EMBL" id="MDV6374453.1"/>
    </source>
</evidence>
<proteinExistence type="predicted"/>
<accession>A0ABU4DPV0</accession>
<reference evidence="1 2" key="1">
    <citation type="submission" date="2022-11" db="EMBL/GenBank/DDBJ databases">
        <title>Deinococcus ZS9-10, Low Temperature and Draught-tolerating, UV-resistant Bacteria from Continental Antarctica.</title>
        <authorList>
            <person name="Cheng L."/>
        </authorList>
    </citation>
    <scope>NUCLEOTIDE SEQUENCE [LARGE SCALE GENOMIC DNA]</scope>
    <source>
        <strain evidence="1 2">ZS9-10</strain>
    </source>
</reference>
<dbReference type="RefSeq" id="WP_317639772.1">
    <property type="nucleotide sequence ID" value="NZ_JAPMIV010000010.1"/>
</dbReference>
<name>A0ABU4DPV0_9DEIO</name>
<protein>
    <submittedName>
        <fullName evidence="1">YdgA family protein</fullName>
    </submittedName>
</protein>